<feature type="domain" description="YetF C-terminal" evidence="8">
    <location>
        <begin position="79"/>
        <end position="211"/>
    </location>
</feature>
<evidence type="ECO:0000256" key="2">
    <source>
        <dbReference type="ARBA" id="ARBA00006448"/>
    </source>
</evidence>
<dbReference type="PANTHER" id="PTHR34582">
    <property type="entry name" value="UPF0702 TRANSMEMBRANE PROTEIN YCAP"/>
    <property type="match status" value="1"/>
</dbReference>
<keyword evidence="5 7" id="KW-1133">Transmembrane helix</keyword>
<dbReference type="Pfam" id="PF04239">
    <property type="entry name" value="DUF421"/>
    <property type="match status" value="1"/>
</dbReference>
<dbReference type="InterPro" id="IPR007353">
    <property type="entry name" value="DUF421"/>
</dbReference>
<feature type="transmembrane region" description="Helical" evidence="7">
    <location>
        <begin position="56"/>
        <end position="78"/>
    </location>
</feature>
<dbReference type="Proteomes" id="UP000223596">
    <property type="component" value="Unassembled WGS sequence"/>
</dbReference>
<dbReference type="RefSeq" id="WP_003516115.1">
    <property type="nucleotide sequence ID" value="NZ_CP013828.1"/>
</dbReference>
<evidence type="ECO:0000256" key="7">
    <source>
        <dbReference type="SAM" id="Phobius"/>
    </source>
</evidence>
<dbReference type="GeneID" id="35805073"/>
<dbReference type="Gene3D" id="3.30.240.20">
    <property type="entry name" value="bsu07140 like domains"/>
    <property type="match status" value="2"/>
</dbReference>
<dbReference type="AlphaFoldDB" id="A0AB36TGN4"/>
<keyword evidence="3" id="KW-1003">Cell membrane</keyword>
<keyword evidence="6 7" id="KW-0472">Membrane</keyword>
<gene>
    <name evidence="9" type="ORF">M972_11767</name>
</gene>
<evidence type="ECO:0000313" key="9">
    <source>
        <dbReference type="EMBL" id="PFH02005.1"/>
    </source>
</evidence>
<comment type="caution">
    <text evidence="9">The sequence shown here is derived from an EMBL/GenBank/DDBJ whole genome shotgun (WGS) entry which is preliminary data.</text>
</comment>
<keyword evidence="4 7" id="KW-0812">Transmembrane</keyword>
<sequence length="227" mass="25692">MLIIVVRTLILYILVVIIMRIMGKRQIGQLQPFELVIAIMISELAAVPMQDKRIPLINGIIPILTLLFAQITFSFIGLKSTRARAIICGRPSILIQNGKINEAELRKEMYSVNDLLEQLRIKNIYNIADVEFALLETNGQLSVIPKSQKRPVSPEDLNIPTKYEGLSLDIIVDGEISHENLKLANLDVNWLNDTLSKFGINNPKDVLLASLDSEGKLYYQLKERRNN</sequence>
<comment type="similarity">
    <text evidence="2">Belongs to the UPF0702 family.</text>
</comment>
<feature type="transmembrane region" description="Helical" evidence="7">
    <location>
        <begin position="6"/>
        <end position="23"/>
    </location>
</feature>
<accession>A0AB36TGN4</accession>
<dbReference type="InterPro" id="IPR023090">
    <property type="entry name" value="UPF0702_alpha/beta_dom_sf"/>
</dbReference>
<dbReference type="EMBL" id="PDBW01000001">
    <property type="protein sequence ID" value="PFH02005.1"/>
    <property type="molecule type" value="Genomic_DNA"/>
</dbReference>
<reference evidence="9 10" key="1">
    <citation type="submission" date="2017-09" db="EMBL/GenBank/DDBJ databases">
        <title>Evaluation of Pacific Biosciences Sequencing Technology to Finishing C. thermocellum Genome Sequences.</title>
        <authorList>
            <person name="Brown S."/>
        </authorList>
    </citation>
    <scope>NUCLEOTIDE SEQUENCE [LARGE SCALE GENOMIC DNA]</scope>
    <source>
        <strain evidence="9 10">AD2</strain>
    </source>
</reference>
<organism evidence="9 10">
    <name type="scientific">Acetivibrio thermocellus AD2</name>
    <dbReference type="NCBI Taxonomy" id="1138384"/>
    <lineage>
        <taxon>Bacteria</taxon>
        <taxon>Bacillati</taxon>
        <taxon>Bacillota</taxon>
        <taxon>Clostridia</taxon>
        <taxon>Eubacteriales</taxon>
        <taxon>Oscillospiraceae</taxon>
        <taxon>Acetivibrio</taxon>
    </lineage>
</organism>
<evidence type="ECO:0000259" key="8">
    <source>
        <dbReference type="Pfam" id="PF04239"/>
    </source>
</evidence>
<evidence type="ECO:0000256" key="5">
    <source>
        <dbReference type="ARBA" id="ARBA00022989"/>
    </source>
</evidence>
<dbReference type="PANTHER" id="PTHR34582:SF6">
    <property type="entry name" value="UPF0702 TRANSMEMBRANE PROTEIN YCAP"/>
    <property type="match status" value="1"/>
</dbReference>
<evidence type="ECO:0000256" key="4">
    <source>
        <dbReference type="ARBA" id="ARBA00022692"/>
    </source>
</evidence>
<name>A0AB36TGN4_ACETH</name>
<evidence type="ECO:0000256" key="6">
    <source>
        <dbReference type="ARBA" id="ARBA00023136"/>
    </source>
</evidence>
<protein>
    <submittedName>
        <fullName evidence="9">Uncharacterized membrane protein YcaP (DUF421 family)</fullName>
    </submittedName>
</protein>
<evidence type="ECO:0000256" key="1">
    <source>
        <dbReference type="ARBA" id="ARBA00004651"/>
    </source>
</evidence>
<evidence type="ECO:0000313" key="10">
    <source>
        <dbReference type="Proteomes" id="UP000223596"/>
    </source>
</evidence>
<proteinExistence type="inferred from homology"/>
<evidence type="ECO:0000256" key="3">
    <source>
        <dbReference type="ARBA" id="ARBA00022475"/>
    </source>
</evidence>
<comment type="subcellular location">
    <subcellularLocation>
        <location evidence="1">Cell membrane</location>
        <topology evidence="1">Multi-pass membrane protein</topology>
    </subcellularLocation>
</comment>
<dbReference type="GO" id="GO:0005886">
    <property type="term" value="C:plasma membrane"/>
    <property type="evidence" value="ECO:0007669"/>
    <property type="project" value="UniProtKB-SubCell"/>
</dbReference>